<dbReference type="InterPro" id="IPR050256">
    <property type="entry name" value="Glycosyltransferase_2"/>
</dbReference>
<evidence type="ECO:0000313" key="8">
    <source>
        <dbReference type="Proteomes" id="UP000000684"/>
    </source>
</evidence>
<accession>Q07Z86</accession>
<dbReference type="HOGENOM" id="CLU_061778_0_1_6"/>
<evidence type="ECO:0000256" key="5">
    <source>
        <dbReference type="ARBA" id="ARBA00022842"/>
    </source>
</evidence>
<dbReference type="AlphaFoldDB" id="Q07Z86"/>
<evidence type="ECO:0000313" key="7">
    <source>
        <dbReference type="EMBL" id="ABI72678.1"/>
    </source>
</evidence>
<proteinExistence type="inferred from homology"/>
<keyword evidence="4 7" id="KW-0808">Transferase</keyword>
<feature type="domain" description="Glycosyltransferase 2-like" evidence="6">
    <location>
        <begin position="4"/>
        <end position="157"/>
    </location>
</feature>
<sequence length="314" mass="36682">MLASIVIRTLNEERYLKELLTAIRQQKCIIVDLEIVVIDSGSTDKTLSIAKEYGARITHINKSEFTFGRSLNMGCEFAKGDFFIFVSGHCIPASDEWLDELCRPFVDSRADYSYGRQIGRDSTKFSEQCHFNKWFPEYNKIPQQGYFCNNANAAVTRQAWLKYRFCEKLTGLEDMHFAKQLVDDGGAVAYVASAPVYHIHDETWRQVRTRYEREAYALKDIMPDVHFSLSDFIRYYISGVMSDSAEAIRQKTFLSNIKDIFLFRFNHYWGTYIGNHEVRKLSKQKKLNYFYPKDLEKERYHEKKNSSVATNEGQ</sequence>
<dbReference type="EMBL" id="CP000447">
    <property type="protein sequence ID" value="ABI72678.1"/>
    <property type="molecule type" value="Genomic_DNA"/>
</dbReference>
<keyword evidence="3" id="KW-0328">Glycosyltransferase</keyword>
<dbReference type="SUPFAM" id="SSF53448">
    <property type="entry name" value="Nucleotide-diphospho-sugar transferases"/>
    <property type="match status" value="1"/>
</dbReference>
<dbReference type="CAZy" id="GT2">
    <property type="family name" value="Glycosyltransferase Family 2"/>
</dbReference>
<gene>
    <name evidence="7" type="ordered locus">Sfri_2839</name>
</gene>
<protein>
    <submittedName>
        <fullName evidence="7">Glycosyl transferase, family 2</fullName>
    </submittedName>
</protein>
<keyword evidence="8" id="KW-1185">Reference proteome</keyword>
<dbReference type="RefSeq" id="WP_011638287.1">
    <property type="nucleotide sequence ID" value="NC_008345.1"/>
</dbReference>
<dbReference type="CDD" id="cd00761">
    <property type="entry name" value="Glyco_tranf_GTA_type"/>
    <property type="match status" value="1"/>
</dbReference>
<keyword evidence="5" id="KW-0460">Magnesium</keyword>
<name>Q07Z86_SHEFN</name>
<evidence type="ECO:0000259" key="6">
    <source>
        <dbReference type="Pfam" id="PF00535"/>
    </source>
</evidence>
<evidence type="ECO:0000256" key="2">
    <source>
        <dbReference type="ARBA" id="ARBA00006739"/>
    </source>
</evidence>
<dbReference type="eggNOG" id="COG1216">
    <property type="taxonomic scope" value="Bacteria"/>
</dbReference>
<dbReference type="Pfam" id="PF00535">
    <property type="entry name" value="Glycos_transf_2"/>
    <property type="match status" value="1"/>
</dbReference>
<evidence type="ECO:0000256" key="1">
    <source>
        <dbReference type="ARBA" id="ARBA00001946"/>
    </source>
</evidence>
<dbReference type="KEGG" id="sfr:Sfri_2839"/>
<dbReference type="InterPro" id="IPR029044">
    <property type="entry name" value="Nucleotide-diphossugar_trans"/>
</dbReference>
<dbReference type="GeneID" id="41838222"/>
<organism evidence="7 8">
    <name type="scientific">Shewanella frigidimarina (strain NCIMB 400)</name>
    <dbReference type="NCBI Taxonomy" id="318167"/>
    <lineage>
        <taxon>Bacteria</taxon>
        <taxon>Pseudomonadati</taxon>
        <taxon>Pseudomonadota</taxon>
        <taxon>Gammaproteobacteria</taxon>
        <taxon>Alteromonadales</taxon>
        <taxon>Shewanellaceae</taxon>
        <taxon>Shewanella</taxon>
    </lineage>
</organism>
<dbReference type="OrthoDB" id="9069044at2"/>
<dbReference type="Gene3D" id="3.90.550.10">
    <property type="entry name" value="Spore Coat Polysaccharide Biosynthesis Protein SpsA, Chain A"/>
    <property type="match status" value="1"/>
</dbReference>
<dbReference type="GO" id="GO:0016757">
    <property type="term" value="F:glycosyltransferase activity"/>
    <property type="evidence" value="ECO:0007669"/>
    <property type="project" value="UniProtKB-KW"/>
</dbReference>
<dbReference type="InterPro" id="IPR001173">
    <property type="entry name" value="Glyco_trans_2-like"/>
</dbReference>
<comment type="similarity">
    <text evidence="2">Belongs to the glycosyltransferase 2 family.</text>
</comment>
<dbReference type="STRING" id="318167.Sfri_2839"/>
<comment type="cofactor">
    <cofactor evidence="1">
        <name>Mg(2+)</name>
        <dbReference type="ChEBI" id="CHEBI:18420"/>
    </cofactor>
</comment>
<evidence type="ECO:0000256" key="3">
    <source>
        <dbReference type="ARBA" id="ARBA00022676"/>
    </source>
</evidence>
<dbReference type="PANTHER" id="PTHR48090">
    <property type="entry name" value="UNDECAPRENYL-PHOSPHATE 4-DEOXY-4-FORMAMIDO-L-ARABINOSE TRANSFERASE-RELATED"/>
    <property type="match status" value="1"/>
</dbReference>
<evidence type="ECO:0000256" key="4">
    <source>
        <dbReference type="ARBA" id="ARBA00022679"/>
    </source>
</evidence>
<dbReference type="PANTHER" id="PTHR48090:SF10">
    <property type="entry name" value="GLUCOSYL-3-PHOSPHOGLYCERATE SYNTHASE"/>
    <property type="match status" value="1"/>
</dbReference>
<dbReference type="Proteomes" id="UP000000684">
    <property type="component" value="Chromosome"/>
</dbReference>
<reference evidence="7 8" key="1">
    <citation type="submission" date="2006-08" db="EMBL/GenBank/DDBJ databases">
        <title>Complete sequence of Shewanella frigidimarina NCIMB 400.</title>
        <authorList>
            <consortium name="US DOE Joint Genome Institute"/>
            <person name="Copeland A."/>
            <person name="Lucas S."/>
            <person name="Lapidus A."/>
            <person name="Barry K."/>
            <person name="Detter J.C."/>
            <person name="Glavina del Rio T."/>
            <person name="Hammon N."/>
            <person name="Israni S."/>
            <person name="Dalin E."/>
            <person name="Tice H."/>
            <person name="Pitluck S."/>
            <person name="Fredrickson J.K."/>
            <person name="Kolker E."/>
            <person name="McCuel L.A."/>
            <person name="DiChristina T."/>
            <person name="Nealson K.H."/>
            <person name="Newman D."/>
            <person name="Tiedje J.M."/>
            <person name="Zhou J."/>
            <person name="Romine M.F."/>
            <person name="Culley D.E."/>
            <person name="Serres M."/>
            <person name="Chertkov O."/>
            <person name="Brettin T."/>
            <person name="Bruce D."/>
            <person name="Han C."/>
            <person name="Tapia R."/>
            <person name="Gilna P."/>
            <person name="Schmutz J."/>
            <person name="Larimer F."/>
            <person name="Land M."/>
            <person name="Hauser L."/>
            <person name="Kyrpides N."/>
            <person name="Mikhailova N."/>
            <person name="Richardson P."/>
        </authorList>
    </citation>
    <scope>NUCLEOTIDE SEQUENCE [LARGE SCALE GENOMIC DNA]</scope>
    <source>
        <strain evidence="7 8">NCIMB 400</strain>
    </source>
</reference>